<keyword evidence="2" id="KW-0645">Protease</keyword>
<dbReference type="EMBL" id="ANJA01001075">
    <property type="protein sequence ID" value="ETO79704.1"/>
    <property type="molecule type" value="Genomic_DNA"/>
</dbReference>
<dbReference type="GO" id="GO:0004198">
    <property type="term" value="F:calcium-dependent cysteine-type endopeptidase activity"/>
    <property type="evidence" value="ECO:0007669"/>
    <property type="project" value="InterPro"/>
</dbReference>
<comment type="caution">
    <text evidence="5">Lacks conserved residue(s) required for the propagation of feature annotation.</text>
</comment>
<evidence type="ECO:0000313" key="7">
    <source>
        <dbReference type="EMBL" id="ETO79704.1"/>
    </source>
</evidence>
<dbReference type="PANTHER" id="PTHR10183:SF379">
    <property type="entry name" value="CALPAIN-5"/>
    <property type="match status" value="1"/>
</dbReference>
<dbReference type="GO" id="GO:0006508">
    <property type="term" value="P:proteolysis"/>
    <property type="evidence" value="ECO:0007669"/>
    <property type="project" value="UniProtKB-KW"/>
</dbReference>
<organism evidence="7 8">
    <name type="scientific">Phytophthora nicotianae P1976</name>
    <dbReference type="NCBI Taxonomy" id="1317066"/>
    <lineage>
        <taxon>Eukaryota</taxon>
        <taxon>Sar</taxon>
        <taxon>Stramenopiles</taxon>
        <taxon>Oomycota</taxon>
        <taxon>Peronosporomycetes</taxon>
        <taxon>Peronosporales</taxon>
        <taxon>Peronosporaceae</taxon>
        <taxon>Phytophthora</taxon>
    </lineage>
</organism>
<dbReference type="OrthoDB" id="424753at2759"/>
<name>A0A081ALE3_PHYNI</name>
<keyword evidence="3" id="KW-0378">Hydrolase</keyword>
<evidence type="ECO:0000256" key="3">
    <source>
        <dbReference type="ARBA" id="ARBA00022801"/>
    </source>
</evidence>
<dbReference type="Pfam" id="PF00648">
    <property type="entry name" value="Peptidase_C2"/>
    <property type="match status" value="1"/>
</dbReference>
<dbReference type="SUPFAM" id="SSF54001">
    <property type="entry name" value="Cysteine proteinases"/>
    <property type="match status" value="1"/>
</dbReference>
<evidence type="ECO:0000256" key="2">
    <source>
        <dbReference type="ARBA" id="ARBA00022670"/>
    </source>
</evidence>
<evidence type="ECO:0000313" key="8">
    <source>
        <dbReference type="Proteomes" id="UP000028582"/>
    </source>
</evidence>
<dbReference type="InterPro" id="IPR038765">
    <property type="entry name" value="Papain-like_cys_pep_sf"/>
</dbReference>
<dbReference type="Proteomes" id="UP000028582">
    <property type="component" value="Unassembled WGS sequence"/>
</dbReference>
<feature type="domain" description="Calpain catalytic" evidence="6">
    <location>
        <begin position="178"/>
        <end position="355"/>
    </location>
</feature>
<dbReference type="InterPro" id="IPR022684">
    <property type="entry name" value="Calpain_cysteine_protease"/>
</dbReference>
<evidence type="ECO:0000256" key="4">
    <source>
        <dbReference type="ARBA" id="ARBA00022807"/>
    </source>
</evidence>
<gene>
    <name evidence="7" type="ORF">F444_05631</name>
</gene>
<dbReference type="PROSITE" id="PS50203">
    <property type="entry name" value="CALPAIN_CAT"/>
    <property type="match status" value="1"/>
</dbReference>
<comment type="caution">
    <text evidence="7">The sequence shown here is derived from an EMBL/GenBank/DDBJ whole genome shotgun (WGS) entry which is preliminary data.</text>
</comment>
<reference evidence="7 8" key="1">
    <citation type="submission" date="2013-11" db="EMBL/GenBank/DDBJ databases">
        <title>The Genome Sequence of Phytophthora parasitica P1976.</title>
        <authorList>
            <consortium name="The Broad Institute Genomics Platform"/>
            <person name="Russ C."/>
            <person name="Tyler B."/>
            <person name="Panabieres F."/>
            <person name="Shan W."/>
            <person name="Tripathy S."/>
            <person name="Grunwald N."/>
            <person name="Machado M."/>
            <person name="Johnson C.S."/>
            <person name="Walker B."/>
            <person name="Young S."/>
            <person name="Zeng Q."/>
            <person name="Gargeya S."/>
            <person name="Fitzgerald M."/>
            <person name="Haas B."/>
            <person name="Abouelleil A."/>
            <person name="Allen A.W."/>
            <person name="Alvarado L."/>
            <person name="Arachchi H.M."/>
            <person name="Berlin A.M."/>
            <person name="Chapman S.B."/>
            <person name="Gainer-Dewar J."/>
            <person name="Goldberg J."/>
            <person name="Griggs A."/>
            <person name="Gujja S."/>
            <person name="Hansen M."/>
            <person name="Howarth C."/>
            <person name="Imamovic A."/>
            <person name="Ireland A."/>
            <person name="Larimer J."/>
            <person name="McCowan C."/>
            <person name="Murphy C."/>
            <person name="Pearson M."/>
            <person name="Poon T.W."/>
            <person name="Priest M."/>
            <person name="Roberts A."/>
            <person name="Saif S."/>
            <person name="Shea T."/>
            <person name="Sisk P."/>
            <person name="Sykes S."/>
            <person name="Wortman J."/>
            <person name="Nusbaum C."/>
            <person name="Birren B."/>
        </authorList>
    </citation>
    <scope>NUCLEOTIDE SEQUENCE [LARGE SCALE GENOMIC DNA]</scope>
    <source>
        <strain evidence="7 8">P1976</strain>
    </source>
</reference>
<dbReference type="InterPro" id="IPR001300">
    <property type="entry name" value="Peptidase_C2_calpain_cat"/>
</dbReference>
<evidence type="ECO:0000256" key="5">
    <source>
        <dbReference type="PROSITE-ProRule" id="PRU00239"/>
    </source>
</evidence>
<proteinExistence type="inferred from homology"/>
<protein>
    <recommendedName>
        <fullName evidence="6">Calpain catalytic domain-containing protein</fullName>
    </recommendedName>
</protein>
<evidence type="ECO:0000259" key="6">
    <source>
        <dbReference type="PROSITE" id="PS50203"/>
    </source>
</evidence>
<keyword evidence="4" id="KW-0788">Thiol protease</keyword>
<evidence type="ECO:0000256" key="1">
    <source>
        <dbReference type="ARBA" id="ARBA00007623"/>
    </source>
</evidence>
<dbReference type="AlphaFoldDB" id="A0A081ALE3"/>
<sequence length="766" mass="86150">MQKRHDHVTVFVTQRELQARAPKPDGTTASTTALQYVAENSGFDVVTFQVDFSESANIQLHRPAEPGSTTQQKATQQLAFNCELRPFERRVLAYVIKKGKQRALVRVHYAVTAVVTPSVDAILEAQERAARMILKQQQRSNHIFSHVGKWQTLPYRPAAEVIRACDEINRYFREFGDVFVDMSFPPQAKSLYDTDAPNKVSEADSAIYSLCTWDLIHNIIDSSWTFVAHDSASTVAFTSGLPAQDSFLCALTIIAPHYELWLHQWFPTLDTSGQFDKVAAVPVALCDRGLTWQHLAVDLFFPSFPLGRGLMTPRNIFGDWYPALLHKAYAKLKGSYAAVSNIPTMKILRELTGSPWVYCYRRQDYENDTDPSTGKMRLQEVIQATQSYRPKSDEVSLLVAVTCGKLDNHHRAFRLTISSDEDSSTTSVVLHDATGKYLRQKIADSIAEFDRDQDPSALRVSWEQLFELEPAVWSLPLGRRCEQRLRRILLHEEDIGTMTAVISVPTLTTITFSSLYLLHFTTEFCDQQVDVDVNVVTVESDFSLALMENNNKFQDLSESDDGVSSKQVVRTLSAGEYVVTVSAKLPESRSKAENAALTPASVDANLQLVFDCLDREGKHELSEGDITSFLQLYENVASSQHGKEALRSFLHQHGSSNSLERSLTLDDIRELYLNQAIQDCHEDVVSSSVSSRAISSVNVRARFQELVWQDLLRLLPSLDVAEKPRTEIKCQDIVELVCCFHSDTPLLDVVLLSEDKSSFSSNNFNI</sequence>
<dbReference type="PANTHER" id="PTHR10183">
    <property type="entry name" value="CALPAIN"/>
    <property type="match status" value="1"/>
</dbReference>
<accession>A0A081ALE3</accession>
<comment type="similarity">
    <text evidence="1">Belongs to the peptidase C2 family.</text>
</comment>